<evidence type="ECO:0000256" key="3">
    <source>
        <dbReference type="ARBA" id="ARBA00022475"/>
    </source>
</evidence>
<feature type="transmembrane region" description="Helical" evidence="9">
    <location>
        <begin position="473"/>
        <end position="493"/>
    </location>
</feature>
<evidence type="ECO:0000256" key="5">
    <source>
        <dbReference type="ARBA" id="ARBA00022989"/>
    </source>
</evidence>
<feature type="transmembrane region" description="Helical" evidence="9">
    <location>
        <begin position="339"/>
        <end position="358"/>
    </location>
</feature>
<keyword evidence="4 9" id="KW-0812">Transmembrane</keyword>
<feature type="domain" description="Major facilitator superfamily (MFS) profile" evidence="10">
    <location>
        <begin position="68"/>
        <end position="499"/>
    </location>
</feature>
<evidence type="ECO:0000313" key="11">
    <source>
        <dbReference type="EMBL" id="KAK1844719.1"/>
    </source>
</evidence>
<evidence type="ECO:0000256" key="8">
    <source>
        <dbReference type="SAM" id="MobiDB-lite"/>
    </source>
</evidence>
<feature type="transmembrane region" description="Helical" evidence="9">
    <location>
        <begin position="444"/>
        <end position="461"/>
    </location>
</feature>
<feature type="transmembrane region" description="Helical" evidence="9">
    <location>
        <begin position="162"/>
        <end position="183"/>
    </location>
</feature>
<dbReference type="PANTHER" id="PTHR23502:SF135">
    <property type="entry name" value="MAJOR FACILITATOR SUPERFAMILY (MFS) PROFILE DOMAIN-CONTAINING PROTEIN-RELATED"/>
    <property type="match status" value="1"/>
</dbReference>
<dbReference type="InterPro" id="IPR020846">
    <property type="entry name" value="MFS_dom"/>
</dbReference>
<evidence type="ECO:0000313" key="12">
    <source>
        <dbReference type="Proteomes" id="UP001243330"/>
    </source>
</evidence>
<feature type="transmembrane region" description="Helical" evidence="9">
    <location>
        <begin position="410"/>
        <end position="432"/>
    </location>
</feature>
<dbReference type="AlphaFoldDB" id="A0AAD9ABG8"/>
<evidence type="ECO:0000256" key="1">
    <source>
        <dbReference type="ARBA" id="ARBA00004651"/>
    </source>
</evidence>
<feature type="transmembrane region" description="Helical" evidence="9">
    <location>
        <begin position="225"/>
        <end position="245"/>
    </location>
</feature>
<dbReference type="EMBL" id="JAQOWY010000300">
    <property type="protein sequence ID" value="KAK1844719.1"/>
    <property type="molecule type" value="Genomic_DNA"/>
</dbReference>
<feature type="transmembrane region" description="Helical" evidence="9">
    <location>
        <begin position="195"/>
        <end position="213"/>
    </location>
</feature>
<dbReference type="Gene3D" id="1.20.1250.20">
    <property type="entry name" value="MFS general substrate transporter like domains"/>
    <property type="match status" value="1"/>
</dbReference>
<keyword evidence="3" id="KW-1003">Cell membrane</keyword>
<dbReference type="FunFam" id="1.20.1250.20:FF:000011">
    <property type="entry name" value="MFS multidrug transporter, putative"/>
    <property type="match status" value="1"/>
</dbReference>
<dbReference type="InterPro" id="IPR011701">
    <property type="entry name" value="MFS"/>
</dbReference>
<comment type="subcellular location">
    <subcellularLocation>
        <location evidence="1">Cell membrane</location>
        <topology evidence="1">Multi-pass membrane protein</topology>
    </subcellularLocation>
</comment>
<feature type="transmembrane region" description="Helical" evidence="9">
    <location>
        <begin position="379"/>
        <end position="398"/>
    </location>
</feature>
<name>A0AAD9ABG8_9PEZI</name>
<dbReference type="InterPro" id="IPR036259">
    <property type="entry name" value="MFS_trans_sf"/>
</dbReference>
<evidence type="ECO:0000256" key="4">
    <source>
        <dbReference type="ARBA" id="ARBA00022692"/>
    </source>
</evidence>
<dbReference type="SUPFAM" id="SSF103473">
    <property type="entry name" value="MFS general substrate transporter"/>
    <property type="match status" value="1"/>
</dbReference>
<organism evidence="11 12">
    <name type="scientific">Colletotrichum chrysophilum</name>
    <dbReference type="NCBI Taxonomy" id="1836956"/>
    <lineage>
        <taxon>Eukaryota</taxon>
        <taxon>Fungi</taxon>
        <taxon>Dikarya</taxon>
        <taxon>Ascomycota</taxon>
        <taxon>Pezizomycotina</taxon>
        <taxon>Sordariomycetes</taxon>
        <taxon>Hypocreomycetidae</taxon>
        <taxon>Glomerellales</taxon>
        <taxon>Glomerellaceae</taxon>
        <taxon>Colletotrichum</taxon>
        <taxon>Colletotrichum gloeosporioides species complex</taxon>
    </lineage>
</organism>
<feature type="compositionally biased region" description="Basic and acidic residues" evidence="8">
    <location>
        <begin position="13"/>
        <end position="22"/>
    </location>
</feature>
<evidence type="ECO:0000259" key="10">
    <source>
        <dbReference type="PROSITE" id="PS50850"/>
    </source>
</evidence>
<evidence type="ECO:0000256" key="6">
    <source>
        <dbReference type="ARBA" id="ARBA00023136"/>
    </source>
</evidence>
<keyword evidence="6 9" id="KW-0472">Membrane</keyword>
<evidence type="ECO:0000256" key="2">
    <source>
        <dbReference type="ARBA" id="ARBA00008335"/>
    </source>
</evidence>
<comment type="caution">
    <text evidence="11">The sequence shown here is derived from an EMBL/GenBank/DDBJ whole genome shotgun (WGS) entry which is preliminary data.</text>
</comment>
<evidence type="ECO:0000256" key="7">
    <source>
        <dbReference type="ARBA" id="ARBA00023180"/>
    </source>
</evidence>
<dbReference type="GO" id="GO:0022857">
    <property type="term" value="F:transmembrane transporter activity"/>
    <property type="evidence" value="ECO:0007669"/>
    <property type="project" value="InterPro"/>
</dbReference>
<dbReference type="Proteomes" id="UP001243330">
    <property type="component" value="Unassembled WGS sequence"/>
</dbReference>
<dbReference type="PROSITE" id="PS50850">
    <property type="entry name" value="MFS"/>
    <property type="match status" value="1"/>
</dbReference>
<keyword evidence="5 9" id="KW-1133">Transmembrane helix</keyword>
<dbReference type="CDD" id="cd17323">
    <property type="entry name" value="MFS_Tpo1_MDR_like"/>
    <property type="match status" value="1"/>
</dbReference>
<comment type="similarity">
    <text evidence="2">Belongs to the major facilitator superfamily.</text>
</comment>
<feature type="region of interest" description="Disordered" evidence="8">
    <location>
        <begin position="1"/>
        <end position="26"/>
    </location>
</feature>
<keyword evidence="7" id="KW-0325">Glycoprotein</keyword>
<feature type="transmembrane region" description="Helical" evidence="9">
    <location>
        <begin position="101"/>
        <end position="125"/>
    </location>
</feature>
<feature type="transmembrane region" description="Helical" evidence="9">
    <location>
        <begin position="68"/>
        <end position="89"/>
    </location>
</feature>
<reference evidence="11" key="1">
    <citation type="submission" date="2023-01" db="EMBL/GenBank/DDBJ databases">
        <title>Colletotrichum chrysophilum M932 genome sequence.</title>
        <authorList>
            <person name="Baroncelli R."/>
        </authorList>
    </citation>
    <scope>NUCLEOTIDE SEQUENCE</scope>
    <source>
        <strain evidence="11">M932</strain>
    </source>
</reference>
<dbReference type="GO" id="GO:0005886">
    <property type="term" value="C:plasma membrane"/>
    <property type="evidence" value="ECO:0007669"/>
    <property type="project" value="UniProtKB-SubCell"/>
</dbReference>
<keyword evidence="12" id="KW-1185">Reference proteome</keyword>
<gene>
    <name evidence="11" type="ORF">CCHR01_12646</name>
</gene>
<sequence>MSKVIDMASLTQQDRDAQRRSPYENLQSPVESVNSLAFEKANSDPSVVDWEGPKDVLNPQNWGPRTKLAHVLLVSSFTLYSNLAAVMFAPGAQYLVKEFEITSSMVASLTVSIYVLGYCVGPFLIAPLSEIYGRLAVYHICNITYEAFTIGCALSTNASMFLAFRFLAGCAGAAPMAVGGGTIADMYKADERGKAMALFSLGPLLGPVVGPVVGGALTQYSGWRWTFWVIFILAGVVSLIGVVIMRETFEPILLERKAAYLRKATGNDRLRARTAKNITQGQLLWRAIARPTKMLMFSPIISLISLYCAFMFGLTYLLYTTFPAVFQVKYGWGPSQAGLAYLGLAIGMIFGVGLVGAVSDKQVKAAKATGVPARPEIRLLLSVWMAPVVSIGFFWYGWSAAGDTHWIVPVLGTFVIGFGSFIILMPSQIYLVDAFGAEASASALAANTFMRSLFGAFLPLAGPPLYKGLELGWGNSLLAFIGIAFVPVPFLFYKYGERLRARFPVDY</sequence>
<protein>
    <submittedName>
        <fullName evidence="11">Fluconazole resistance protein 1</fullName>
    </submittedName>
</protein>
<accession>A0AAD9ABG8</accession>
<feature type="transmembrane region" description="Helical" evidence="9">
    <location>
        <begin position="295"/>
        <end position="319"/>
    </location>
</feature>
<evidence type="ECO:0000256" key="9">
    <source>
        <dbReference type="SAM" id="Phobius"/>
    </source>
</evidence>
<feature type="transmembrane region" description="Helical" evidence="9">
    <location>
        <begin position="137"/>
        <end position="156"/>
    </location>
</feature>
<proteinExistence type="inferred from homology"/>
<dbReference type="PANTHER" id="PTHR23502">
    <property type="entry name" value="MAJOR FACILITATOR SUPERFAMILY"/>
    <property type="match status" value="1"/>
</dbReference>
<dbReference type="Pfam" id="PF07690">
    <property type="entry name" value="MFS_1"/>
    <property type="match status" value="1"/>
</dbReference>